<dbReference type="VEuPathDB" id="FungiDB:GGTG_12948"/>
<reference evidence="1" key="3">
    <citation type="submission" date="2010-09" db="EMBL/GenBank/DDBJ databases">
        <title>Annotation of Gaeumannomyces graminis var. tritici R3-111a-1.</title>
        <authorList>
            <consortium name="The Broad Institute Genome Sequencing Platform"/>
            <person name="Ma L.-J."/>
            <person name="Dead R."/>
            <person name="Young S.K."/>
            <person name="Zeng Q."/>
            <person name="Gargeya S."/>
            <person name="Fitzgerald M."/>
            <person name="Haas B."/>
            <person name="Abouelleil A."/>
            <person name="Alvarado L."/>
            <person name="Arachchi H.M."/>
            <person name="Berlin A."/>
            <person name="Brown A."/>
            <person name="Chapman S.B."/>
            <person name="Chen Z."/>
            <person name="Dunbar C."/>
            <person name="Freedman E."/>
            <person name="Gearin G."/>
            <person name="Gellesch M."/>
            <person name="Goldberg J."/>
            <person name="Griggs A."/>
            <person name="Gujja S."/>
            <person name="Heiman D."/>
            <person name="Howarth C."/>
            <person name="Larson L."/>
            <person name="Lui A."/>
            <person name="MacDonald P.J.P."/>
            <person name="Mehta T."/>
            <person name="Montmayeur A."/>
            <person name="Murphy C."/>
            <person name="Neiman D."/>
            <person name="Pearson M."/>
            <person name="Priest M."/>
            <person name="Roberts A."/>
            <person name="Saif S."/>
            <person name="Shea T."/>
            <person name="Shenoy N."/>
            <person name="Sisk P."/>
            <person name="Stolte C."/>
            <person name="Sykes S."/>
            <person name="Yandava C."/>
            <person name="Wortman J."/>
            <person name="Nusbaum C."/>
            <person name="Birren B."/>
        </authorList>
    </citation>
    <scope>NUCLEOTIDE SEQUENCE</scope>
    <source>
        <strain evidence="1">R3-111a-1</strain>
    </source>
</reference>
<dbReference type="AlphaFoldDB" id="J3PHG8"/>
<evidence type="ECO:0000313" key="1">
    <source>
        <dbReference type="EMBL" id="EJT69329.1"/>
    </source>
</evidence>
<evidence type="ECO:0000313" key="3">
    <source>
        <dbReference type="Proteomes" id="UP000006039"/>
    </source>
</evidence>
<reference evidence="1" key="2">
    <citation type="submission" date="2010-07" db="EMBL/GenBank/DDBJ databases">
        <authorList>
            <consortium name="The Broad Institute Genome Sequencing Platform"/>
            <consortium name="Broad Institute Genome Sequencing Center for Infectious Disease"/>
            <person name="Ma L.-J."/>
            <person name="Dead R."/>
            <person name="Young S."/>
            <person name="Zeng Q."/>
            <person name="Koehrsen M."/>
            <person name="Alvarado L."/>
            <person name="Berlin A."/>
            <person name="Chapman S.B."/>
            <person name="Chen Z."/>
            <person name="Freedman E."/>
            <person name="Gellesch M."/>
            <person name="Goldberg J."/>
            <person name="Griggs A."/>
            <person name="Gujja S."/>
            <person name="Heilman E.R."/>
            <person name="Heiman D."/>
            <person name="Hepburn T."/>
            <person name="Howarth C."/>
            <person name="Jen D."/>
            <person name="Larson L."/>
            <person name="Mehta T."/>
            <person name="Neiman D."/>
            <person name="Pearson M."/>
            <person name="Roberts A."/>
            <person name="Saif S."/>
            <person name="Shea T."/>
            <person name="Shenoy N."/>
            <person name="Sisk P."/>
            <person name="Stolte C."/>
            <person name="Sykes S."/>
            <person name="Walk T."/>
            <person name="White J."/>
            <person name="Yandava C."/>
            <person name="Haas B."/>
            <person name="Nusbaum C."/>
            <person name="Birren B."/>
        </authorList>
    </citation>
    <scope>NUCLEOTIDE SEQUENCE</scope>
    <source>
        <strain evidence="1">R3-111a-1</strain>
    </source>
</reference>
<reference evidence="3" key="1">
    <citation type="submission" date="2010-07" db="EMBL/GenBank/DDBJ databases">
        <title>The genome sequence of Gaeumannomyces graminis var. tritici strain R3-111a-1.</title>
        <authorList>
            <consortium name="The Broad Institute Genome Sequencing Platform"/>
            <person name="Ma L.-J."/>
            <person name="Dead R."/>
            <person name="Young S."/>
            <person name="Zeng Q."/>
            <person name="Koehrsen M."/>
            <person name="Alvarado L."/>
            <person name="Berlin A."/>
            <person name="Chapman S.B."/>
            <person name="Chen Z."/>
            <person name="Freedman E."/>
            <person name="Gellesch M."/>
            <person name="Goldberg J."/>
            <person name="Griggs A."/>
            <person name="Gujja S."/>
            <person name="Heilman E.R."/>
            <person name="Heiman D."/>
            <person name="Hepburn T."/>
            <person name="Howarth C."/>
            <person name="Jen D."/>
            <person name="Larson L."/>
            <person name="Mehta T."/>
            <person name="Neiman D."/>
            <person name="Pearson M."/>
            <person name="Roberts A."/>
            <person name="Saif S."/>
            <person name="Shea T."/>
            <person name="Shenoy N."/>
            <person name="Sisk P."/>
            <person name="Stolte C."/>
            <person name="Sykes S."/>
            <person name="Walk T."/>
            <person name="White J."/>
            <person name="Yandava C."/>
            <person name="Haas B."/>
            <person name="Nusbaum C."/>
            <person name="Birren B."/>
        </authorList>
    </citation>
    <scope>NUCLEOTIDE SEQUENCE [LARGE SCALE GENOMIC DNA]</scope>
    <source>
        <strain evidence="3">R3-111a-1</strain>
    </source>
</reference>
<dbReference type="EMBL" id="GL385404">
    <property type="protein sequence ID" value="EJT69329.1"/>
    <property type="molecule type" value="Genomic_DNA"/>
</dbReference>
<dbReference type="GeneID" id="20353406"/>
<dbReference type="RefSeq" id="XP_009229114.1">
    <property type="nucleotide sequence ID" value="XM_009230850.1"/>
</dbReference>
<proteinExistence type="predicted"/>
<gene>
    <name evidence="2" type="primary">20353406</name>
    <name evidence="1" type="ORF">GGTG_12948</name>
</gene>
<organism evidence="1">
    <name type="scientific">Gaeumannomyces tritici (strain R3-111a-1)</name>
    <name type="common">Wheat and barley take-all root rot fungus</name>
    <name type="synonym">Gaeumannomyces graminis var. tritici</name>
    <dbReference type="NCBI Taxonomy" id="644352"/>
    <lineage>
        <taxon>Eukaryota</taxon>
        <taxon>Fungi</taxon>
        <taxon>Dikarya</taxon>
        <taxon>Ascomycota</taxon>
        <taxon>Pezizomycotina</taxon>
        <taxon>Sordariomycetes</taxon>
        <taxon>Sordariomycetidae</taxon>
        <taxon>Magnaporthales</taxon>
        <taxon>Magnaporthaceae</taxon>
        <taxon>Gaeumannomyces</taxon>
    </lineage>
</organism>
<dbReference type="Proteomes" id="UP000006039">
    <property type="component" value="Unassembled WGS sequence"/>
</dbReference>
<name>J3PHG8_GAET3</name>
<keyword evidence="3" id="KW-1185">Reference proteome</keyword>
<accession>J3PHG8</accession>
<reference evidence="2" key="5">
    <citation type="submission" date="2018-04" db="UniProtKB">
        <authorList>
            <consortium name="EnsemblFungi"/>
        </authorList>
    </citation>
    <scope>IDENTIFICATION</scope>
    <source>
        <strain evidence="2">R3-111a-1</strain>
    </source>
</reference>
<protein>
    <submittedName>
        <fullName evidence="1 2">Uncharacterized protein</fullName>
    </submittedName>
</protein>
<sequence>MDGLPHRWLPAFTSTTMPCISGSAYCGGCQLLEFGLAYLCPIHLALIILKRLALVHHQPPAKFHEGFVGVCLRIHMGLLFGSGSLLVASWPLMQCLCGPIDLQSAAKPPSRSANVEGTCIMEEMSTQRGQQCGRPSFDNDMELF</sequence>
<dbReference type="EnsemblFungi" id="EJT69329">
    <property type="protein sequence ID" value="EJT69329"/>
    <property type="gene ID" value="GGTG_12948"/>
</dbReference>
<evidence type="ECO:0000313" key="2">
    <source>
        <dbReference type="EnsemblFungi" id="EJT69329"/>
    </source>
</evidence>
<dbReference type="HOGENOM" id="CLU_1796583_0_0_1"/>
<reference evidence="2" key="4">
    <citation type="journal article" date="2015" name="G3 (Bethesda)">
        <title>Genome sequences of three phytopathogenic species of the Magnaporthaceae family of fungi.</title>
        <authorList>
            <person name="Okagaki L.H."/>
            <person name="Nunes C.C."/>
            <person name="Sailsbery J."/>
            <person name="Clay B."/>
            <person name="Brown D."/>
            <person name="John T."/>
            <person name="Oh Y."/>
            <person name="Young N."/>
            <person name="Fitzgerald M."/>
            <person name="Haas B.J."/>
            <person name="Zeng Q."/>
            <person name="Young S."/>
            <person name="Adiconis X."/>
            <person name="Fan L."/>
            <person name="Levin J.Z."/>
            <person name="Mitchell T.K."/>
            <person name="Okubara P.A."/>
            <person name="Farman M.L."/>
            <person name="Kohn L.M."/>
            <person name="Birren B."/>
            <person name="Ma L.-J."/>
            <person name="Dean R.A."/>
        </authorList>
    </citation>
    <scope>NUCLEOTIDE SEQUENCE</scope>
    <source>
        <strain evidence="2">R3-111a-1</strain>
    </source>
</reference>